<organism evidence="2 3">
    <name type="scientific">Gigaspora margarita</name>
    <dbReference type="NCBI Taxonomy" id="4874"/>
    <lineage>
        <taxon>Eukaryota</taxon>
        <taxon>Fungi</taxon>
        <taxon>Fungi incertae sedis</taxon>
        <taxon>Mucoromycota</taxon>
        <taxon>Glomeromycotina</taxon>
        <taxon>Glomeromycetes</taxon>
        <taxon>Diversisporales</taxon>
        <taxon>Gigasporaceae</taxon>
        <taxon>Gigaspora</taxon>
    </lineage>
</organism>
<keyword evidence="1" id="KW-0732">Signal</keyword>
<comment type="caution">
    <text evidence="2">The sequence shown here is derived from an EMBL/GenBank/DDBJ whole genome shotgun (WGS) entry which is preliminary data.</text>
</comment>
<accession>A0ABN7VL12</accession>
<evidence type="ECO:0000313" key="3">
    <source>
        <dbReference type="Proteomes" id="UP000789901"/>
    </source>
</evidence>
<dbReference type="EMBL" id="CAJVQB010017233">
    <property type="protein sequence ID" value="CAG8783361.1"/>
    <property type="molecule type" value="Genomic_DNA"/>
</dbReference>
<keyword evidence="3" id="KW-1185">Reference proteome</keyword>
<feature type="chain" id="PRO_5046887608" evidence="1">
    <location>
        <begin position="27"/>
        <end position="525"/>
    </location>
</feature>
<name>A0ABN7VL12_GIGMA</name>
<dbReference type="Proteomes" id="UP000789901">
    <property type="component" value="Unassembled WGS sequence"/>
</dbReference>
<proteinExistence type="predicted"/>
<reference evidence="2 3" key="1">
    <citation type="submission" date="2021-06" db="EMBL/GenBank/DDBJ databases">
        <authorList>
            <person name="Kallberg Y."/>
            <person name="Tangrot J."/>
            <person name="Rosling A."/>
        </authorList>
    </citation>
    <scope>NUCLEOTIDE SEQUENCE [LARGE SCALE GENOMIC DNA]</scope>
    <source>
        <strain evidence="2 3">120-4 pot B 10/14</strain>
    </source>
</reference>
<gene>
    <name evidence="2" type="ORF">GMARGA_LOCUS20043</name>
</gene>
<protein>
    <submittedName>
        <fullName evidence="2">4407_t:CDS:1</fullName>
    </submittedName>
</protein>
<evidence type="ECO:0000313" key="2">
    <source>
        <dbReference type="EMBL" id="CAG8783361.1"/>
    </source>
</evidence>
<feature type="signal peptide" evidence="1">
    <location>
        <begin position="1"/>
        <end position="26"/>
    </location>
</feature>
<evidence type="ECO:0000256" key="1">
    <source>
        <dbReference type="SAM" id="SignalP"/>
    </source>
</evidence>
<feature type="non-terminal residue" evidence="2">
    <location>
        <position position="525"/>
    </location>
</feature>
<sequence>MKTLSFNLAFLIIISFLLIFLPPGFTQNIQNTVQYSYFAYQETSVQANLTGSQTHILHIDHYNDNSGTAVVRIGRQWQWIILFISVWQCFKFQNPTSFQVTVFATLDGGYSLIYANTTSKTFTSNSTLATQFSVDAGIYAIMLGYNQSTTPQSLILYQLTTPNLTFTRLYCSVDFVYIGHSCIAYVTQKQTSQIQNITTNVITTTITPTTAAPTVVPVTTTVTAPPTTITNSENFYVKIRFLSTGSVLASDLMFPQNKGSLTNVRTLPYGGYAVINRTYFGRNINYTFELHNESDALANYNFPIRPLITNFNGEFDILKNNTMFVALNETITSWQILSAQLPSLSPYNDSIKLNDGNLRIYQKTNDGNITLRQLINTKSCNLGNGCNASGNVVTLKVLANIQPISKRAGDIQGALRLTNDGTQHFNGLSKEDKDSFFDNLIKELTNLIPTENGRLSTNKHTQMDPNDSSKIIISISISEAKGSDKMTATQIQSNLILLITNKEFTGISTGSTTKFLDETYGYQRH</sequence>